<dbReference type="InterPro" id="IPR019079">
    <property type="entry name" value="Capsule_synth_CapA"/>
</dbReference>
<dbReference type="RefSeq" id="XP_038746557.1">
    <property type="nucleotide sequence ID" value="XM_038888081.1"/>
</dbReference>
<reference evidence="2" key="2">
    <citation type="submission" date="2020-11" db="EMBL/GenBank/DDBJ databases">
        <title>Whole genome sequencing of Colletotrichum sp.</title>
        <authorList>
            <person name="Li H."/>
        </authorList>
    </citation>
    <scope>NUCLEOTIDE SEQUENCE</scope>
    <source>
        <strain evidence="2">CkLH20</strain>
    </source>
</reference>
<feature type="domain" description="Capsule synthesis protein CapA" evidence="1">
    <location>
        <begin position="110"/>
        <end position="154"/>
    </location>
</feature>
<accession>A0A9P6LLD0</accession>
<name>A0A9P6LLD0_9PEZI</name>
<dbReference type="Pfam" id="PF09587">
    <property type="entry name" value="PGA_cap"/>
    <property type="match status" value="1"/>
</dbReference>
<dbReference type="EMBL" id="JAATWM020000015">
    <property type="protein sequence ID" value="KAF9877096.1"/>
    <property type="molecule type" value="Genomic_DNA"/>
</dbReference>
<dbReference type="Proteomes" id="UP000781932">
    <property type="component" value="Unassembled WGS sequence"/>
</dbReference>
<dbReference type="GeneID" id="62161155"/>
<dbReference type="AlphaFoldDB" id="A0A9P6LLD0"/>
<evidence type="ECO:0000313" key="2">
    <source>
        <dbReference type="EMBL" id="KAF9877096.1"/>
    </source>
</evidence>
<reference evidence="2" key="1">
    <citation type="submission" date="2020-03" db="EMBL/GenBank/DDBJ databases">
        <authorList>
            <person name="He L."/>
        </authorList>
    </citation>
    <scope>NUCLEOTIDE SEQUENCE</scope>
    <source>
        <strain evidence="2">CkLH20</strain>
    </source>
</reference>
<organism evidence="2 3">
    <name type="scientific">Colletotrichum karsti</name>
    <dbReference type="NCBI Taxonomy" id="1095194"/>
    <lineage>
        <taxon>Eukaryota</taxon>
        <taxon>Fungi</taxon>
        <taxon>Dikarya</taxon>
        <taxon>Ascomycota</taxon>
        <taxon>Pezizomycotina</taxon>
        <taxon>Sordariomycetes</taxon>
        <taxon>Hypocreomycetidae</taxon>
        <taxon>Glomerellales</taxon>
        <taxon>Glomerellaceae</taxon>
        <taxon>Colletotrichum</taxon>
        <taxon>Colletotrichum boninense species complex</taxon>
    </lineage>
</organism>
<evidence type="ECO:0000313" key="3">
    <source>
        <dbReference type="Proteomes" id="UP000781932"/>
    </source>
</evidence>
<sequence>MYKPSIFCQRRSSHKSKSPIRCGLRQPILSLWMLFLLAQAVSSIAAASVVATNTGKTWTLAASGDGLGDALDSTDATVQAVWNLTRSATFSFFNMEGAADSDIPLSLAATTPASYILNVSRSAIDIGADVVLVHGPHTLRGVKTYRGRPVFYGLESLTYSLGLDFRGYKLPIEWDDGLIARVAFEDGRLSAVSLHPVIHNQLTNDTTLPERTLPKAPPLGVAQRVLMHLQKVSAAFGTSVRIEGGVGYVDLTT</sequence>
<protein>
    <recommendedName>
        <fullName evidence="1">Capsule synthesis protein CapA domain-containing protein</fullName>
    </recommendedName>
</protein>
<keyword evidence="3" id="KW-1185">Reference proteome</keyword>
<comment type="caution">
    <text evidence="2">The sequence shown here is derived from an EMBL/GenBank/DDBJ whole genome shotgun (WGS) entry which is preliminary data.</text>
</comment>
<proteinExistence type="predicted"/>
<evidence type="ECO:0000259" key="1">
    <source>
        <dbReference type="Pfam" id="PF09587"/>
    </source>
</evidence>
<dbReference type="OrthoDB" id="189619at2759"/>
<gene>
    <name evidence="2" type="ORF">CkaCkLH20_05362</name>
</gene>